<dbReference type="SUPFAM" id="SSF48403">
    <property type="entry name" value="Ankyrin repeat"/>
    <property type="match status" value="2"/>
</dbReference>
<feature type="transmembrane region" description="Helical" evidence="1">
    <location>
        <begin position="523"/>
        <end position="545"/>
    </location>
</feature>
<protein>
    <recommendedName>
        <fullName evidence="2">PGG domain-containing protein</fullName>
    </recommendedName>
</protein>
<accession>A0AAV0JVE7</accession>
<dbReference type="AlphaFoldDB" id="A0AAV0JVE7"/>
<dbReference type="InterPro" id="IPR002110">
    <property type="entry name" value="Ankyrin_rpt"/>
</dbReference>
<sequence>MALQPAGSPRFDTSILGSLQAEELMEASPLLYLELLKATSRGDWETAERIFNGDPSARTARINAQQDTPLHVAVFNNSPQYLGFVRRLVEDVVPEDALGLTNALGDSALHSAAIVGNTGAAKLLASKAPRLLQLRNDRLDDLPIHSAARYCHADIVRYLLSVMANDTSFSGQDGVKLVNLLIYSDLYGLAVDALRMFPRFAREQELHRGHGETAILALAGRSQAFLSRQNMIGPAGLVGSLLHQMRRTFYYNVYLLPVTGSSLMSSDGDDAMELLTLLISEALKAGTAAEVESLLKPPMLLAAESGVYEVVIEIIKAYPVSTCFVDSRGRTVFHLGVLYRRAKVFNIFYQLTTASKNLVAALVDDRGNNLLHLAGMYGEDQVAEHDLGVYRELQWFYEVAKVVPRSYREMINDDRMTPGELFDEQQRQRMEKGQRRMQDTAGSFSFVAALVVTVSFAAVFTFPGGANDNGIPHYINKPSFMVFMVANALAFFSSSTSLLMVLSFMSSKYSAHHYPSSVMESCLLTLALSIAAMLVAFAASLHIVLYQKVSWIMAPIGVVAFVPASMILFWLVPPLLSGLISAYGPNVLGTRHSDEVIA</sequence>
<feature type="transmembrane region" description="Helical" evidence="1">
    <location>
        <begin position="480"/>
        <end position="502"/>
    </location>
</feature>
<keyword evidence="1" id="KW-1133">Transmembrane helix</keyword>
<evidence type="ECO:0000313" key="4">
    <source>
        <dbReference type="Proteomes" id="UP001154282"/>
    </source>
</evidence>
<feature type="transmembrane region" description="Helical" evidence="1">
    <location>
        <begin position="551"/>
        <end position="572"/>
    </location>
</feature>
<dbReference type="InterPro" id="IPR026961">
    <property type="entry name" value="PGG_dom"/>
</dbReference>
<evidence type="ECO:0000256" key="1">
    <source>
        <dbReference type="SAM" id="Phobius"/>
    </source>
</evidence>
<proteinExistence type="predicted"/>
<dbReference type="Gene3D" id="1.25.40.20">
    <property type="entry name" value="Ankyrin repeat-containing domain"/>
    <property type="match status" value="2"/>
</dbReference>
<dbReference type="Pfam" id="PF12796">
    <property type="entry name" value="Ank_2"/>
    <property type="match status" value="1"/>
</dbReference>
<dbReference type="PANTHER" id="PTHR24177">
    <property type="entry name" value="CASKIN"/>
    <property type="match status" value="1"/>
</dbReference>
<dbReference type="InterPro" id="IPR036770">
    <property type="entry name" value="Ankyrin_rpt-contain_sf"/>
</dbReference>
<dbReference type="EMBL" id="CAMGYJ010000005">
    <property type="protein sequence ID" value="CAI0413933.1"/>
    <property type="molecule type" value="Genomic_DNA"/>
</dbReference>
<gene>
    <name evidence="3" type="ORF">LITE_LOCUS16121</name>
</gene>
<organism evidence="3 4">
    <name type="scientific">Linum tenue</name>
    <dbReference type="NCBI Taxonomy" id="586396"/>
    <lineage>
        <taxon>Eukaryota</taxon>
        <taxon>Viridiplantae</taxon>
        <taxon>Streptophyta</taxon>
        <taxon>Embryophyta</taxon>
        <taxon>Tracheophyta</taxon>
        <taxon>Spermatophyta</taxon>
        <taxon>Magnoliopsida</taxon>
        <taxon>eudicotyledons</taxon>
        <taxon>Gunneridae</taxon>
        <taxon>Pentapetalae</taxon>
        <taxon>rosids</taxon>
        <taxon>fabids</taxon>
        <taxon>Malpighiales</taxon>
        <taxon>Linaceae</taxon>
        <taxon>Linum</taxon>
    </lineage>
</organism>
<keyword evidence="1" id="KW-0472">Membrane</keyword>
<dbReference type="GO" id="GO:0016020">
    <property type="term" value="C:membrane"/>
    <property type="evidence" value="ECO:0007669"/>
    <property type="project" value="TreeGrafter"/>
</dbReference>
<feature type="transmembrane region" description="Helical" evidence="1">
    <location>
        <begin position="440"/>
        <end position="460"/>
    </location>
</feature>
<evidence type="ECO:0000313" key="3">
    <source>
        <dbReference type="EMBL" id="CAI0413933.1"/>
    </source>
</evidence>
<dbReference type="SMART" id="SM00248">
    <property type="entry name" value="ANK"/>
    <property type="match status" value="5"/>
</dbReference>
<dbReference type="Proteomes" id="UP001154282">
    <property type="component" value="Unassembled WGS sequence"/>
</dbReference>
<keyword evidence="4" id="KW-1185">Reference proteome</keyword>
<dbReference type="PANTHER" id="PTHR24177:SF365">
    <property type="entry name" value="ANKYRIN REPEAT-CONTAINING PROTEIN NPR4-LIKE ISOFORM X1"/>
    <property type="match status" value="1"/>
</dbReference>
<dbReference type="Pfam" id="PF13962">
    <property type="entry name" value="PGG"/>
    <property type="match status" value="1"/>
</dbReference>
<reference evidence="3" key="1">
    <citation type="submission" date="2022-08" db="EMBL/GenBank/DDBJ databases">
        <authorList>
            <person name="Gutierrez-Valencia J."/>
        </authorList>
    </citation>
    <scope>NUCLEOTIDE SEQUENCE</scope>
</reference>
<name>A0AAV0JVE7_9ROSI</name>
<keyword evidence="1" id="KW-0812">Transmembrane</keyword>
<feature type="domain" description="PGG" evidence="2">
    <location>
        <begin position="436"/>
        <end position="543"/>
    </location>
</feature>
<comment type="caution">
    <text evidence="3">The sequence shown here is derived from an EMBL/GenBank/DDBJ whole genome shotgun (WGS) entry which is preliminary data.</text>
</comment>
<evidence type="ECO:0000259" key="2">
    <source>
        <dbReference type="Pfam" id="PF13962"/>
    </source>
</evidence>